<dbReference type="InterPro" id="IPR011701">
    <property type="entry name" value="MFS"/>
</dbReference>
<dbReference type="Pfam" id="PF07690">
    <property type="entry name" value="MFS_1"/>
    <property type="match status" value="1"/>
</dbReference>
<evidence type="ECO:0000256" key="5">
    <source>
        <dbReference type="ARBA" id="ARBA00022989"/>
    </source>
</evidence>
<dbReference type="InterPro" id="IPR020846">
    <property type="entry name" value="MFS_dom"/>
</dbReference>
<keyword evidence="4 9" id="KW-0812">Transmembrane</keyword>
<dbReference type="PROSITE" id="PS50850">
    <property type="entry name" value="MFS"/>
    <property type="match status" value="1"/>
</dbReference>
<keyword evidence="3" id="KW-1003">Cell membrane</keyword>
<feature type="domain" description="Major facilitator superfamily (MFS) profile" evidence="10">
    <location>
        <begin position="23"/>
        <end position="409"/>
    </location>
</feature>
<evidence type="ECO:0000256" key="8">
    <source>
        <dbReference type="ARBA" id="ARBA00040914"/>
    </source>
</evidence>
<dbReference type="PANTHER" id="PTHR23513:SF9">
    <property type="entry name" value="ENTEROBACTIN EXPORTER ENTS"/>
    <property type="match status" value="1"/>
</dbReference>
<proteinExistence type="inferred from homology"/>
<evidence type="ECO:0000256" key="9">
    <source>
        <dbReference type="SAM" id="Phobius"/>
    </source>
</evidence>
<accession>A0A9W6NYL8</accession>
<dbReference type="GO" id="GO:0005886">
    <property type="term" value="C:plasma membrane"/>
    <property type="evidence" value="ECO:0007669"/>
    <property type="project" value="UniProtKB-SubCell"/>
</dbReference>
<keyword evidence="2" id="KW-0813">Transport</keyword>
<reference evidence="11" key="2">
    <citation type="submission" date="2023-01" db="EMBL/GenBank/DDBJ databases">
        <authorList>
            <person name="Sun Q."/>
            <person name="Evtushenko L."/>
        </authorList>
    </citation>
    <scope>NUCLEOTIDE SEQUENCE</scope>
    <source>
        <strain evidence="11">VKM Ac-1069</strain>
    </source>
</reference>
<feature type="transmembrane region" description="Helical" evidence="9">
    <location>
        <begin position="59"/>
        <end position="80"/>
    </location>
</feature>
<feature type="transmembrane region" description="Helical" evidence="9">
    <location>
        <begin position="387"/>
        <end position="408"/>
    </location>
</feature>
<dbReference type="RefSeq" id="WP_051736460.1">
    <property type="nucleotide sequence ID" value="NZ_BAAAUZ010000037.1"/>
</dbReference>
<sequence>MRLGGLVIDTLVIDPGPLRTSRPFRFAFAARLVSLLGIGLLVVAVPAQTYALTGSSLHVAGVATTMGVGLFVGSIGGGVLVDRFERRRTIQLARSAAGLAFVVLGVNALFPEPSLAVVYVASAIDGFAGGVSGTALMAVIPTIVPRDKLAAAGALTALTTDLGTIASPAVAGVIIASGGIATTYFVAAVATVLTVGLIRGIGPSPAPGETHEQPLRALVTGLRYAAGHRVVRAVLVVGLLSMLVSGPTVLLPAYVDQTLGAGPEVLGLLYGAPAVGAVLGSLTSGWTGRVRRSGIALLASVAVMSAGIALLGVAGGAVVAFLALAGHGLGRALTDILRFAVLQQNTPDELRGRISSLWQAQVVVGTSVGSILAGLLGRWFAPDTALFVYGLGGVVLAALLVGVLGSLWRVTDDPRPIDPEVSA</sequence>
<feature type="transmembrane region" description="Helical" evidence="9">
    <location>
        <begin position="181"/>
        <end position="198"/>
    </location>
</feature>
<evidence type="ECO:0000256" key="3">
    <source>
        <dbReference type="ARBA" id="ARBA00022475"/>
    </source>
</evidence>
<reference evidence="11" key="1">
    <citation type="journal article" date="2014" name="Int. J. Syst. Evol. Microbiol.">
        <title>Complete genome sequence of Corynebacterium casei LMG S-19264T (=DSM 44701T), isolated from a smear-ripened cheese.</title>
        <authorList>
            <consortium name="US DOE Joint Genome Institute (JGI-PGF)"/>
            <person name="Walter F."/>
            <person name="Albersmeier A."/>
            <person name="Kalinowski J."/>
            <person name="Ruckert C."/>
        </authorList>
    </citation>
    <scope>NUCLEOTIDE SEQUENCE</scope>
    <source>
        <strain evidence="11">VKM Ac-1069</strain>
    </source>
</reference>
<comment type="similarity">
    <text evidence="7">Belongs to the major facilitator superfamily. Drug:H(+) antiporter-3 (DHA3) (TC 2.A.1.21) family.</text>
</comment>
<evidence type="ECO:0000256" key="2">
    <source>
        <dbReference type="ARBA" id="ARBA00022448"/>
    </source>
</evidence>
<dbReference type="AlphaFoldDB" id="A0A9W6NYL8"/>
<evidence type="ECO:0000256" key="7">
    <source>
        <dbReference type="ARBA" id="ARBA00038075"/>
    </source>
</evidence>
<dbReference type="PANTHER" id="PTHR23513">
    <property type="entry name" value="INTEGRAL MEMBRANE EFFLUX PROTEIN-RELATED"/>
    <property type="match status" value="1"/>
</dbReference>
<dbReference type="Proteomes" id="UP001143463">
    <property type="component" value="Unassembled WGS sequence"/>
</dbReference>
<dbReference type="Gene3D" id="1.20.1250.20">
    <property type="entry name" value="MFS general substrate transporter like domains"/>
    <property type="match status" value="1"/>
</dbReference>
<evidence type="ECO:0000256" key="6">
    <source>
        <dbReference type="ARBA" id="ARBA00023136"/>
    </source>
</evidence>
<evidence type="ECO:0000313" key="12">
    <source>
        <dbReference type="Proteomes" id="UP001143463"/>
    </source>
</evidence>
<dbReference type="SUPFAM" id="SSF103473">
    <property type="entry name" value="MFS general substrate transporter"/>
    <property type="match status" value="1"/>
</dbReference>
<gene>
    <name evidence="11" type="ORF">GCM10017577_50780</name>
</gene>
<name>A0A9W6NYL8_9PSEU</name>
<feature type="transmembrane region" description="Helical" evidence="9">
    <location>
        <begin position="28"/>
        <end position="47"/>
    </location>
</feature>
<protein>
    <recommendedName>
        <fullName evidence="8">Multidrug efflux pump Tap</fullName>
    </recommendedName>
</protein>
<evidence type="ECO:0000256" key="4">
    <source>
        <dbReference type="ARBA" id="ARBA00022692"/>
    </source>
</evidence>
<dbReference type="NCBIfam" id="NF007792">
    <property type="entry name" value="PRK10489.1"/>
    <property type="match status" value="1"/>
</dbReference>
<feature type="transmembrane region" description="Helical" evidence="9">
    <location>
        <begin position="267"/>
        <end position="288"/>
    </location>
</feature>
<comment type="subcellular location">
    <subcellularLocation>
        <location evidence="1">Cell inner membrane</location>
        <topology evidence="1">Multi-pass membrane protein</topology>
    </subcellularLocation>
</comment>
<dbReference type="InterPro" id="IPR036259">
    <property type="entry name" value="MFS_trans_sf"/>
</dbReference>
<feature type="transmembrane region" description="Helical" evidence="9">
    <location>
        <begin position="362"/>
        <end position="381"/>
    </location>
</feature>
<evidence type="ECO:0000259" key="10">
    <source>
        <dbReference type="PROSITE" id="PS50850"/>
    </source>
</evidence>
<keyword evidence="5 9" id="KW-1133">Transmembrane helix</keyword>
<dbReference type="EMBL" id="BSFQ01000026">
    <property type="protein sequence ID" value="GLL13933.1"/>
    <property type="molecule type" value="Genomic_DNA"/>
</dbReference>
<evidence type="ECO:0000256" key="1">
    <source>
        <dbReference type="ARBA" id="ARBA00004429"/>
    </source>
</evidence>
<organism evidence="11 12">
    <name type="scientific">Pseudonocardia halophobica</name>
    <dbReference type="NCBI Taxonomy" id="29401"/>
    <lineage>
        <taxon>Bacteria</taxon>
        <taxon>Bacillati</taxon>
        <taxon>Actinomycetota</taxon>
        <taxon>Actinomycetes</taxon>
        <taxon>Pseudonocardiales</taxon>
        <taxon>Pseudonocardiaceae</taxon>
        <taxon>Pseudonocardia</taxon>
    </lineage>
</organism>
<dbReference type="GO" id="GO:0022857">
    <property type="term" value="F:transmembrane transporter activity"/>
    <property type="evidence" value="ECO:0007669"/>
    <property type="project" value="InterPro"/>
</dbReference>
<keyword evidence="12" id="KW-1185">Reference proteome</keyword>
<feature type="transmembrane region" description="Helical" evidence="9">
    <location>
        <begin position="233"/>
        <end position="255"/>
    </location>
</feature>
<comment type="caution">
    <text evidence="11">The sequence shown here is derived from an EMBL/GenBank/DDBJ whole genome shotgun (WGS) entry which is preliminary data.</text>
</comment>
<evidence type="ECO:0000313" key="11">
    <source>
        <dbReference type="EMBL" id="GLL13933.1"/>
    </source>
</evidence>
<keyword evidence="6 9" id="KW-0472">Membrane</keyword>
<dbReference type="CDD" id="cd06173">
    <property type="entry name" value="MFS_MefA_like"/>
    <property type="match status" value="1"/>
</dbReference>
<feature type="transmembrane region" description="Helical" evidence="9">
    <location>
        <begin position="295"/>
        <end position="314"/>
    </location>
</feature>